<dbReference type="AlphaFoldDB" id="A0A9W7EV18"/>
<feature type="transmembrane region" description="Helical" evidence="1">
    <location>
        <begin position="145"/>
        <end position="164"/>
    </location>
</feature>
<proteinExistence type="predicted"/>
<dbReference type="Proteomes" id="UP001165085">
    <property type="component" value="Unassembled WGS sequence"/>
</dbReference>
<sequence>MADGPAVLPEDSHSDCINEDNRFGMFDLILGIPQLDWSWYRRWARDYAGMSMRGVVWTAPMGVGMRGWGDKDNTFAQMIGALMGLAYQCGHYWVDWTEPDFSKGSPAAEFIWGVAMSVAFMAYVYVQGGRKGGGLVDWLWRGTKLLITANCRFVLILILVLNYYRLVIDFECSN</sequence>
<dbReference type="OrthoDB" id="10024916at2759"/>
<keyword evidence="1" id="KW-0812">Transmembrane</keyword>
<comment type="caution">
    <text evidence="2">The sequence shown here is derived from an EMBL/GenBank/DDBJ whole genome shotgun (WGS) entry which is preliminary data.</text>
</comment>
<keyword evidence="3" id="KW-1185">Reference proteome</keyword>
<feature type="transmembrane region" description="Helical" evidence="1">
    <location>
        <begin position="75"/>
        <end position="94"/>
    </location>
</feature>
<reference evidence="3" key="1">
    <citation type="journal article" date="2023" name="Commun. Biol.">
        <title>Genome analysis of Parmales, the sister group of diatoms, reveals the evolutionary specialization of diatoms from phago-mixotrophs to photoautotrophs.</title>
        <authorList>
            <person name="Ban H."/>
            <person name="Sato S."/>
            <person name="Yoshikawa S."/>
            <person name="Yamada K."/>
            <person name="Nakamura Y."/>
            <person name="Ichinomiya M."/>
            <person name="Sato N."/>
            <person name="Blanc-Mathieu R."/>
            <person name="Endo H."/>
            <person name="Kuwata A."/>
            <person name="Ogata H."/>
        </authorList>
    </citation>
    <scope>NUCLEOTIDE SEQUENCE [LARGE SCALE GENOMIC DNA]</scope>
    <source>
        <strain evidence="3">NIES 3701</strain>
    </source>
</reference>
<dbReference type="EMBL" id="BRXY01000388">
    <property type="protein sequence ID" value="GMH91652.1"/>
    <property type="molecule type" value="Genomic_DNA"/>
</dbReference>
<gene>
    <name evidence="2" type="ORF">TrST_g13827</name>
</gene>
<organism evidence="2 3">
    <name type="scientific">Triparma strigata</name>
    <dbReference type="NCBI Taxonomy" id="1606541"/>
    <lineage>
        <taxon>Eukaryota</taxon>
        <taxon>Sar</taxon>
        <taxon>Stramenopiles</taxon>
        <taxon>Ochrophyta</taxon>
        <taxon>Bolidophyceae</taxon>
        <taxon>Parmales</taxon>
        <taxon>Triparmaceae</taxon>
        <taxon>Triparma</taxon>
    </lineage>
</organism>
<evidence type="ECO:0000313" key="2">
    <source>
        <dbReference type="EMBL" id="GMH91652.1"/>
    </source>
</evidence>
<name>A0A9W7EV18_9STRA</name>
<protein>
    <submittedName>
        <fullName evidence="2">Uncharacterized protein</fullName>
    </submittedName>
</protein>
<keyword evidence="1" id="KW-1133">Transmembrane helix</keyword>
<feature type="transmembrane region" description="Helical" evidence="1">
    <location>
        <begin position="106"/>
        <end position="125"/>
    </location>
</feature>
<evidence type="ECO:0000313" key="3">
    <source>
        <dbReference type="Proteomes" id="UP001165085"/>
    </source>
</evidence>
<accession>A0A9W7EV18</accession>
<keyword evidence="1" id="KW-0472">Membrane</keyword>
<evidence type="ECO:0000256" key="1">
    <source>
        <dbReference type="SAM" id="Phobius"/>
    </source>
</evidence>